<feature type="compositionally biased region" description="Low complexity" evidence="1">
    <location>
        <begin position="11"/>
        <end position="24"/>
    </location>
</feature>
<sequence>MMVTVTLPKATQTSTHSNSTPHSSSEARTPLLAIPSPVLSRVLFPRSPPSPAPACCPAGRPARPLFFLNIRSGNSGANEHKKWRLNTSSESWQNAVAGSFG</sequence>
<gene>
    <name evidence="2" type="ORF">EJB05_06300</name>
</gene>
<feature type="region of interest" description="Disordered" evidence="1">
    <location>
        <begin position="1"/>
        <end position="30"/>
    </location>
</feature>
<dbReference type="EMBL" id="RWGY01000004">
    <property type="protein sequence ID" value="TVU46743.1"/>
    <property type="molecule type" value="Genomic_DNA"/>
</dbReference>
<proteinExistence type="predicted"/>
<evidence type="ECO:0000313" key="2">
    <source>
        <dbReference type="EMBL" id="TVU46743.1"/>
    </source>
</evidence>
<organism evidence="2 3">
    <name type="scientific">Eragrostis curvula</name>
    <name type="common">weeping love grass</name>
    <dbReference type="NCBI Taxonomy" id="38414"/>
    <lineage>
        <taxon>Eukaryota</taxon>
        <taxon>Viridiplantae</taxon>
        <taxon>Streptophyta</taxon>
        <taxon>Embryophyta</taxon>
        <taxon>Tracheophyta</taxon>
        <taxon>Spermatophyta</taxon>
        <taxon>Magnoliopsida</taxon>
        <taxon>Liliopsida</taxon>
        <taxon>Poales</taxon>
        <taxon>Poaceae</taxon>
        <taxon>PACMAD clade</taxon>
        <taxon>Chloridoideae</taxon>
        <taxon>Eragrostideae</taxon>
        <taxon>Eragrostidinae</taxon>
        <taxon>Eragrostis</taxon>
    </lineage>
</organism>
<accession>A0A5J9WFC8</accession>
<keyword evidence="3" id="KW-1185">Reference proteome</keyword>
<feature type="non-terminal residue" evidence="2">
    <location>
        <position position="1"/>
    </location>
</feature>
<protein>
    <submittedName>
        <fullName evidence="2">Uncharacterized protein</fullName>
    </submittedName>
</protein>
<dbReference type="Proteomes" id="UP000324897">
    <property type="component" value="Chromosome 5"/>
</dbReference>
<reference evidence="2 3" key="1">
    <citation type="journal article" date="2019" name="Sci. Rep.">
        <title>A high-quality genome of Eragrostis curvula grass provides insights into Poaceae evolution and supports new strategies to enhance forage quality.</title>
        <authorList>
            <person name="Carballo J."/>
            <person name="Santos B.A.C.M."/>
            <person name="Zappacosta D."/>
            <person name="Garbus I."/>
            <person name="Selva J.P."/>
            <person name="Gallo C.A."/>
            <person name="Diaz A."/>
            <person name="Albertini E."/>
            <person name="Caccamo M."/>
            <person name="Echenique V."/>
        </authorList>
    </citation>
    <scope>NUCLEOTIDE SEQUENCE [LARGE SCALE GENOMIC DNA]</scope>
    <source>
        <strain evidence="3">cv. Victoria</strain>
        <tissue evidence="2">Leaf</tissue>
    </source>
</reference>
<comment type="caution">
    <text evidence="2">The sequence shown here is derived from an EMBL/GenBank/DDBJ whole genome shotgun (WGS) entry which is preliminary data.</text>
</comment>
<dbReference type="AlphaFoldDB" id="A0A5J9WFC8"/>
<evidence type="ECO:0000256" key="1">
    <source>
        <dbReference type="SAM" id="MobiDB-lite"/>
    </source>
</evidence>
<name>A0A5J9WFC8_9POAL</name>
<dbReference type="Gramene" id="TVU46743">
    <property type="protein sequence ID" value="TVU46743"/>
    <property type="gene ID" value="EJB05_06300"/>
</dbReference>
<evidence type="ECO:0000313" key="3">
    <source>
        <dbReference type="Proteomes" id="UP000324897"/>
    </source>
</evidence>